<organism evidence="5 6">
    <name type="scientific">Desulforamulus hydrothermalis Lam5 = DSM 18033</name>
    <dbReference type="NCBI Taxonomy" id="1121428"/>
    <lineage>
        <taxon>Bacteria</taxon>
        <taxon>Bacillati</taxon>
        <taxon>Bacillota</taxon>
        <taxon>Clostridia</taxon>
        <taxon>Eubacteriales</taxon>
        <taxon>Peptococcaceae</taxon>
        <taxon>Desulforamulus</taxon>
    </lineage>
</organism>
<keyword evidence="2" id="KW-0521">NADP</keyword>
<dbReference type="GO" id="GO:0009231">
    <property type="term" value="P:riboflavin biosynthetic process"/>
    <property type="evidence" value="ECO:0007669"/>
    <property type="project" value="InterPro"/>
</dbReference>
<dbReference type="PANTHER" id="PTHR38011">
    <property type="entry name" value="DIHYDROFOLATE REDUCTASE FAMILY PROTEIN (AFU_ORTHOLOGUE AFUA_8G06820)"/>
    <property type="match status" value="1"/>
</dbReference>
<comment type="pathway">
    <text evidence="1">Cofactor biosynthesis; riboflavin biosynthesis.</text>
</comment>
<evidence type="ECO:0000256" key="3">
    <source>
        <dbReference type="ARBA" id="ARBA00023002"/>
    </source>
</evidence>
<accession>K8DWS6</accession>
<name>K8DWS6_9FIRM</name>
<dbReference type="EMBL" id="CAOS01000001">
    <property type="protein sequence ID" value="CCO06869.1"/>
    <property type="molecule type" value="Genomic_DNA"/>
</dbReference>
<keyword evidence="6" id="KW-1185">Reference proteome</keyword>
<evidence type="ECO:0000256" key="2">
    <source>
        <dbReference type="ARBA" id="ARBA00022857"/>
    </source>
</evidence>
<dbReference type="Proteomes" id="UP000009315">
    <property type="component" value="Unassembled WGS sequence"/>
</dbReference>
<protein>
    <submittedName>
        <fullName evidence="5">Pyrimidine reductase, riboflavin biosynthesis</fullName>
    </submittedName>
</protein>
<sequence length="238" mass="26450">MDRPYIICHMVMSLDGKVTGDFLGKSEYGKFIEDYYRIHREYGADGFLCGRVTMEGSFPQPPVSPHKYDGPPIAREDYIAHKAAFYAVAVDPKGKLWWNGRAISDPDEGYDGAHIIEVLTESVPDAFLAHLRDKGVSYIFGGKTELELALVLKKLKNLFSIEKLLLEGGGNVNGSFLQEELIDEISLVVIPAAECSENAIPLFKTGKYGAKTASAKSFHLKEAKRLNDDGLWLIYSKN</sequence>
<dbReference type="STRING" id="1121428.DESHY_10029"/>
<dbReference type="InterPro" id="IPR050765">
    <property type="entry name" value="Riboflavin_Biosynth_HTPR"/>
</dbReference>
<dbReference type="GO" id="GO:0008703">
    <property type="term" value="F:5-amino-6-(5-phosphoribosylamino)uracil reductase activity"/>
    <property type="evidence" value="ECO:0007669"/>
    <property type="project" value="InterPro"/>
</dbReference>
<gene>
    <name evidence="5" type="ORF">DESHY_10029</name>
</gene>
<dbReference type="eggNOG" id="COG1985">
    <property type="taxonomic scope" value="Bacteria"/>
</dbReference>
<evidence type="ECO:0000313" key="5">
    <source>
        <dbReference type="EMBL" id="CCO06869.1"/>
    </source>
</evidence>
<dbReference type="SUPFAM" id="SSF53597">
    <property type="entry name" value="Dihydrofolate reductase-like"/>
    <property type="match status" value="1"/>
</dbReference>
<evidence type="ECO:0000256" key="1">
    <source>
        <dbReference type="ARBA" id="ARBA00005104"/>
    </source>
</evidence>
<comment type="caution">
    <text evidence="5">The sequence shown here is derived from an EMBL/GenBank/DDBJ whole genome shotgun (WGS) entry which is preliminary data.</text>
</comment>
<dbReference type="AlphaFoldDB" id="K8DWS6"/>
<evidence type="ECO:0000313" key="6">
    <source>
        <dbReference type="Proteomes" id="UP000009315"/>
    </source>
</evidence>
<feature type="domain" description="Bacterial bifunctional deaminase-reductase C-terminal" evidence="4">
    <location>
        <begin position="4"/>
        <end position="193"/>
    </location>
</feature>
<proteinExistence type="predicted"/>
<dbReference type="RefSeq" id="WP_008409483.1">
    <property type="nucleotide sequence ID" value="NZ_CAOS01000001.1"/>
</dbReference>
<keyword evidence="3" id="KW-0560">Oxidoreductase</keyword>
<dbReference type="InterPro" id="IPR002734">
    <property type="entry name" value="RibDG_C"/>
</dbReference>
<dbReference type="PANTHER" id="PTHR38011:SF7">
    <property type="entry name" value="2,5-DIAMINO-6-RIBOSYLAMINO-4(3H)-PYRIMIDINONE 5'-PHOSPHATE REDUCTASE"/>
    <property type="match status" value="1"/>
</dbReference>
<evidence type="ECO:0000259" key="4">
    <source>
        <dbReference type="Pfam" id="PF01872"/>
    </source>
</evidence>
<reference evidence="5 6" key="1">
    <citation type="journal article" date="2013" name="Genome Announc.">
        <title>Genome Sequence of the Sulfate-Reducing Bacterium Desulfotomaculum hydrothermale Lam5(T).</title>
        <authorList>
            <person name="Amin O."/>
            <person name="Fardeau M.L."/>
            <person name="Valette O."/>
            <person name="Hirschler-Rea A."/>
            <person name="Barbe V."/>
            <person name="Medigue C."/>
            <person name="Vacherie B."/>
            <person name="Ollivier B."/>
            <person name="Bertin P.N."/>
            <person name="Dolla A."/>
        </authorList>
    </citation>
    <scope>NUCLEOTIDE SEQUENCE [LARGE SCALE GENOMIC DNA]</scope>
    <source>
        <strain evidence="6">Lam5 / DSM 18033</strain>
    </source>
</reference>
<dbReference type="InterPro" id="IPR024072">
    <property type="entry name" value="DHFR-like_dom_sf"/>
</dbReference>
<dbReference type="OrthoDB" id="9800865at2"/>
<dbReference type="Gene3D" id="3.40.430.10">
    <property type="entry name" value="Dihydrofolate Reductase, subunit A"/>
    <property type="match status" value="1"/>
</dbReference>
<dbReference type="Pfam" id="PF01872">
    <property type="entry name" value="RibD_C"/>
    <property type="match status" value="1"/>
</dbReference>